<gene>
    <name evidence="8" type="ORF">CAETHG_3054</name>
</gene>
<sequence length="114" mass="13201">MEESIEKIWKEYRDCTVNIINTVKQGNFDSLDSEMKMRQEILNKITSMKENKDCAKELYDELHISELEKELESLMKQKMIVIKKKLGSITKNKRASTAYGGMGKGFATIFSKKI</sequence>
<evidence type="ECO:0000256" key="3">
    <source>
        <dbReference type="ARBA" id="ARBA00022795"/>
    </source>
</evidence>
<evidence type="ECO:0000256" key="1">
    <source>
        <dbReference type="ARBA" id="ARBA00004514"/>
    </source>
</evidence>
<keyword evidence="8" id="KW-0282">Flagellum</keyword>
<keyword evidence="2" id="KW-0963">Cytoplasm</keyword>
<evidence type="ECO:0000256" key="2">
    <source>
        <dbReference type="ARBA" id="ARBA00022490"/>
    </source>
</evidence>
<evidence type="ECO:0000313" key="8">
    <source>
        <dbReference type="EMBL" id="AGY77257.1"/>
    </source>
</evidence>
<keyword evidence="8" id="KW-0966">Cell projection</keyword>
<dbReference type="InterPro" id="IPR008622">
    <property type="entry name" value="FliT"/>
</dbReference>
<evidence type="ECO:0000313" key="9">
    <source>
        <dbReference type="Proteomes" id="UP000017590"/>
    </source>
</evidence>
<protein>
    <recommendedName>
        <fullName evidence="7">Flagellar protein FliT</fullName>
    </recommendedName>
</protein>
<evidence type="ECO:0000256" key="7">
    <source>
        <dbReference type="ARBA" id="ARBA00093797"/>
    </source>
</evidence>
<accession>A0ABM5NXE2</accession>
<proteinExistence type="inferred from homology"/>
<reference evidence="9" key="1">
    <citation type="journal article" date="2014" name="Biotechnol. Biofuels">
        <title>Comparison of single-molecule sequencing and hybrid approaches for finishing the genome of Clostridium autoethanogenum and analysis of CRISPR systems in industrial relevant Clostridia.</title>
        <authorList>
            <person name="Brown S.D."/>
            <person name="Nagaraju S."/>
            <person name="Utturkar S."/>
            <person name="De Tissera S."/>
            <person name="Segovia S."/>
            <person name="Mitchell W."/>
            <person name="Land M.L."/>
            <person name="Dassanayake A."/>
            <person name="Kopke M."/>
        </authorList>
    </citation>
    <scope>NUCLEOTIDE SEQUENCE [LARGE SCALE GENOMIC DNA]</scope>
    <source>
        <strain evidence="9">DSM 10061</strain>
    </source>
</reference>
<organism evidence="8 9">
    <name type="scientific">Clostridium autoethanogenum DSM 10061</name>
    <dbReference type="NCBI Taxonomy" id="1341692"/>
    <lineage>
        <taxon>Bacteria</taxon>
        <taxon>Bacillati</taxon>
        <taxon>Bacillota</taxon>
        <taxon>Clostridia</taxon>
        <taxon>Eubacteriales</taxon>
        <taxon>Clostridiaceae</taxon>
        <taxon>Clostridium</taxon>
    </lineage>
</organism>
<evidence type="ECO:0000256" key="6">
    <source>
        <dbReference type="ARBA" id="ARBA00093785"/>
    </source>
</evidence>
<comment type="subcellular location">
    <subcellularLocation>
        <location evidence="1">Cytoplasm</location>
        <location evidence="1">Cytosol</location>
    </subcellularLocation>
</comment>
<evidence type="ECO:0000256" key="4">
    <source>
        <dbReference type="ARBA" id="ARBA00023186"/>
    </source>
</evidence>
<evidence type="ECO:0000256" key="5">
    <source>
        <dbReference type="ARBA" id="ARBA00093765"/>
    </source>
</evidence>
<dbReference type="Pfam" id="PF05400">
    <property type="entry name" value="FliT"/>
    <property type="match status" value="1"/>
</dbReference>
<comment type="similarity">
    <text evidence="6">Belongs to the bacillales FliT family.</text>
</comment>
<keyword evidence="8" id="KW-0969">Cilium</keyword>
<name>A0ABM5NXE2_9CLOT</name>
<keyword evidence="4" id="KW-0143">Chaperone</keyword>
<comment type="function">
    <text evidence="5">May act as an export chaperone for the filament capping protein FliD.</text>
</comment>
<dbReference type="Proteomes" id="UP000017590">
    <property type="component" value="Chromosome"/>
</dbReference>
<dbReference type="RefSeq" id="WP_023162978.1">
    <property type="nucleotide sequence ID" value="NC_022592.1"/>
</dbReference>
<keyword evidence="9" id="KW-1185">Reference proteome</keyword>
<keyword evidence="3" id="KW-1005">Bacterial flagellum biogenesis</keyword>
<dbReference type="EMBL" id="CP006763">
    <property type="protein sequence ID" value="AGY77257.1"/>
    <property type="molecule type" value="Genomic_DNA"/>
</dbReference>